<evidence type="ECO:0000256" key="3">
    <source>
        <dbReference type="SAM" id="MobiDB-lite"/>
    </source>
</evidence>
<feature type="compositionally biased region" description="Gly residues" evidence="3">
    <location>
        <begin position="347"/>
        <end position="358"/>
    </location>
</feature>
<feature type="compositionally biased region" description="Polar residues" evidence="3">
    <location>
        <begin position="758"/>
        <end position="781"/>
    </location>
</feature>
<dbReference type="AlphaFoldDB" id="A0A504Z271"/>
<feature type="compositionally biased region" description="Low complexity" evidence="3">
    <location>
        <begin position="435"/>
        <end position="469"/>
    </location>
</feature>
<feature type="compositionally biased region" description="Low complexity" evidence="3">
    <location>
        <begin position="258"/>
        <end position="287"/>
    </location>
</feature>
<dbReference type="InterPro" id="IPR001895">
    <property type="entry name" value="RASGEF_cat_dom"/>
</dbReference>
<evidence type="ECO:0000256" key="1">
    <source>
        <dbReference type="ARBA" id="ARBA00022658"/>
    </source>
</evidence>
<dbReference type="GO" id="GO:0005085">
    <property type="term" value="F:guanyl-nucleotide exchange factor activity"/>
    <property type="evidence" value="ECO:0007669"/>
    <property type="project" value="UniProtKB-KW"/>
</dbReference>
<organism evidence="5 6">
    <name type="scientific">Fasciola gigantica</name>
    <name type="common">Giant liver fluke</name>
    <dbReference type="NCBI Taxonomy" id="46835"/>
    <lineage>
        <taxon>Eukaryota</taxon>
        <taxon>Metazoa</taxon>
        <taxon>Spiralia</taxon>
        <taxon>Lophotrochozoa</taxon>
        <taxon>Platyhelminthes</taxon>
        <taxon>Trematoda</taxon>
        <taxon>Digenea</taxon>
        <taxon>Plagiorchiida</taxon>
        <taxon>Echinostomata</taxon>
        <taxon>Echinostomatoidea</taxon>
        <taxon>Fasciolidae</taxon>
        <taxon>Fasciola</taxon>
    </lineage>
</organism>
<dbReference type="SMART" id="SM00147">
    <property type="entry name" value="RasGEF"/>
    <property type="match status" value="1"/>
</dbReference>
<feature type="compositionally biased region" description="Low complexity" evidence="3">
    <location>
        <begin position="487"/>
        <end position="498"/>
    </location>
</feature>
<feature type="region of interest" description="Disordered" evidence="3">
    <location>
        <begin position="647"/>
        <end position="721"/>
    </location>
</feature>
<dbReference type="EMBL" id="SUNJ01001719">
    <property type="protein sequence ID" value="TPP66521.1"/>
    <property type="molecule type" value="Genomic_DNA"/>
</dbReference>
<dbReference type="STRING" id="46835.A0A504Z271"/>
<proteinExistence type="predicted"/>
<dbReference type="Gene3D" id="1.10.840.10">
    <property type="entry name" value="Ras guanine-nucleotide exchange factors catalytic domain"/>
    <property type="match status" value="1"/>
</dbReference>
<feature type="compositionally biased region" description="Polar residues" evidence="3">
    <location>
        <begin position="470"/>
        <end position="486"/>
    </location>
</feature>
<feature type="region of interest" description="Disordered" evidence="3">
    <location>
        <begin position="734"/>
        <end position="781"/>
    </location>
</feature>
<feature type="domain" description="Ras-GEF" evidence="4">
    <location>
        <begin position="7"/>
        <end position="260"/>
    </location>
</feature>
<comment type="caution">
    <text evidence="5">The sequence shown here is derived from an EMBL/GenBank/DDBJ whole genome shotgun (WGS) entry which is preliminary data.</text>
</comment>
<dbReference type="OrthoDB" id="21144at2759"/>
<name>A0A504Z271_FASGI</name>
<dbReference type="PANTHER" id="PTHR23113:SF249">
    <property type="entry name" value="RAP GUANINE NUCLEOTIDE EXCHANGE FACTOR 6"/>
    <property type="match status" value="1"/>
</dbReference>
<dbReference type="InterPro" id="IPR023578">
    <property type="entry name" value="Ras_GEF_dom_sf"/>
</dbReference>
<keyword evidence="6" id="KW-1185">Reference proteome</keyword>
<feature type="region of interest" description="Disordered" evidence="3">
    <location>
        <begin position="314"/>
        <end position="363"/>
    </location>
</feature>
<sequence length="947" mass="101385">MTLFQLTPEDLAARLTLDDYEVFRAVQSTEYIDEVFGLTASASEVCLAAAENGVTTAPPSPPTGYATGHENLDRFTELVNREAYWAPTEICNETNLNKRVDLLKRFIKLAKFCRELRNFNTMFCILVGLHQTPVERLKQTWERLPNKYQKLYRDLSMILDTSRNFFQYRTLLTADDATAPMLPYLPLVLKDLTFIHLGNPSRTTDGLINFVKLRMLAKEIRAICRMCNVDYDLAAAQRLIRRSAMSRATRGWTSSGKSPGNSSAAVGSGSASAAPSSSASSAPSNVVTGPSAQPQLTIKGVVAAVNGWDAITNSNNSDPVVASGGGGTGGAVRDSSPGPGQAIRNPNGGGSGGGGGGPFARRRSAGFPLISGFSSSHAAPANPKKLYDAWLTALRIRTYLANLNVVRDSDMLSQMSSRLEPDVKSPIKSPPPVSPTLASTTTAQSLLPTTTPTPTATSSTASSVTACASNSNPTSMKMTASPNARLSNTATTSAPSTNQSLVRPILGAQSVEDARKLLALSEYQKRQRHHRMPAFTFPASRPTQFVFVAPPPTGQTTHTGVGLGQLQYAHPVQRSSSQPHGSDMSWSTCPAYASAGPAVCPAHPALATATMPSVPGRPVQQACCYTLVGSKTLLLDNLIPMPQRIGPNVPMRSSTGTPVQFMNQQQQQQRQITHYAVPNAHSYPHAQTGQHSQQGQRGQPGRSLGVNLQTQQQSQYAKHPHQHLPVLQQMRLNSQTRQSTERKTAPQPAPLQQQQQQHVSNPAQSVLTSSHGSAIFSTSGTTGTIVATRAAPVPTGLRGPAAPPPPTPHPAVLTQFVVNGSQKIPSGRTAGRPTDDTYHYPTANTHPLGLSSAQIQHNKQINAHRIGQQQQVDWKPNRPPPYELALALRQMQPTGQSVSDQCNSRVPDAIRTTTTTTASSPNGNTGTAASSATHQHRFVQSELSSAD</sequence>
<dbReference type="GO" id="GO:0007265">
    <property type="term" value="P:Ras protein signal transduction"/>
    <property type="evidence" value="ECO:0007669"/>
    <property type="project" value="TreeGrafter"/>
</dbReference>
<protein>
    <submittedName>
        <fullName evidence="5">RPGF2</fullName>
    </submittedName>
</protein>
<dbReference type="GO" id="GO:0016324">
    <property type="term" value="C:apical plasma membrane"/>
    <property type="evidence" value="ECO:0007669"/>
    <property type="project" value="TreeGrafter"/>
</dbReference>
<keyword evidence="1 2" id="KW-0344">Guanine-nucleotide releasing factor</keyword>
<dbReference type="SUPFAM" id="SSF48366">
    <property type="entry name" value="Ras GEF"/>
    <property type="match status" value="1"/>
</dbReference>
<evidence type="ECO:0000313" key="6">
    <source>
        <dbReference type="Proteomes" id="UP000316759"/>
    </source>
</evidence>
<evidence type="ECO:0000259" key="4">
    <source>
        <dbReference type="PROSITE" id="PS50009"/>
    </source>
</evidence>
<dbReference type="Pfam" id="PF00617">
    <property type="entry name" value="RasGEF"/>
    <property type="match status" value="1"/>
</dbReference>
<accession>A0A504Z271</accession>
<dbReference type="PROSITE" id="PS50009">
    <property type="entry name" value="RASGEF_CAT"/>
    <property type="match status" value="1"/>
</dbReference>
<reference evidence="5 6" key="1">
    <citation type="submission" date="2019-04" db="EMBL/GenBank/DDBJ databases">
        <title>Annotation for the trematode Fasciola gigantica.</title>
        <authorList>
            <person name="Choi Y.-J."/>
        </authorList>
    </citation>
    <scope>NUCLEOTIDE SEQUENCE [LARGE SCALE GENOMIC DNA]</scope>
    <source>
        <strain evidence="5">Uganda_cow_1</strain>
    </source>
</reference>
<feature type="region of interest" description="Disordered" evidence="3">
    <location>
        <begin position="417"/>
        <end position="498"/>
    </location>
</feature>
<feature type="compositionally biased region" description="Low complexity" evidence="3">
    <location>
        <begin position="912"/>
        <end position="927"/>
    </location>
</feature>
<evidence type="ECO:0000256" key="2">
    <source>
        <dbReference type="PROSITE-ProRule" id="PRU00168"/>
    </source>
</evidence>
<dbReference type="InterPro" id="IPR036964">
    <property type="entry name" value="RASGEF_cat_dom_sf"/>
</dbReference>
<feature type="compositionally biased region" description="Polar residues" evidence="3">
    <location>
        <begin position="706"/>
        <end position="716"/>
    </location>
</feature>
<feature type="region of interest" description="Disordered" evidence="3">
    <location>
        <begin position="247"/>
        <end position="292"/>
    </location>
</feature>
<dbReference type="Proteomes" id="UP000316759">
    <property type="component" value="Unassembled WGS sequence"/>
</dbReference>
<feature type="compositionally biased region" description="Low complexity" evidence="3">
    <location>
        <begin position="687"/>
        <end position="705"/>
    </location>
</feature>
<dbReference type="InterPro" id="IPR008937">
    <property type="entry name" value="Ras-like_GEF"/>
</dbReference>
<gene>
    <name evidence="5" type="ORF">FGIG_06502</name>
</gene>
<evidence type="ECO:0000313" key="5">
    <source>
        <dbReference type="EMBL" id="TPP66521.1"/>
    </source>
</evidence>
<feature type="compositionally biased region" description="Polar residues" evidence="3">
    <location>
        <begin position="651"/>
        <end position="663"/>
    </location>
</feature>
<feature type="region of interest" description="Disordered" evidence="3">
    <location>
        <begin position="910"/>
        <end position="947"/>
    </location>
</feature>
<dbReference type="CDD" id="cd00155">
    <property type="entry name" value="RasGEF"/>
    <property type="match status" value="1"/>
</dbReference>
<dbReference type="PANTHER" id="PTHR23113">
    <property type="entry name" value="GUANINE NUCLEOTIDE EXCHANGE FACTOR"/>
    <property type="match status" value="1"/>
</dbReference>